<feature type="compositionally biased region" description="Low complexity" evidence="1">
    <location>
        <begin position="374"/>
        <end position="383"/>
    </location>
</feature>
<keyword evidence="3" id="KW-1185">Reference proteome</keyword>
<gene>
    <name evidence="2" type="ORF">OHK93_008683</name>
</gene>
<dbReference type="AlphaFoldDB" id="A0AA43TWS4"/>
<dbReference type="EMBL" id="JAPUFD010000009">
    <property type="protein sequence ID" value="MDI1489405.1"/>
    <property type="molecule type" value="Genomic_DNA"/>
</dbReference>
<proteinExistence type="predicted"/>
<feature type="compositionally biased region" description="Polar residues" evidence="1">
    <location>
        <begin position="216"/>
        <end position="226"/>
    </location>
</feature>
<evidence type="ECO:0000313" key="2">
    <source>
        <dbReference type="EMBL" id="MDI1489405.1"/>
    </source>
</evidence>
<dbReference type="Proteomes" id="UP001161017">
    <property type="component" value="Unassembled WGS sequence"/>
</dbReference>
<feature type="region of interest" description="Disordered" evidence="1">
    <location>
        <begin position="511"/>
        <end position="579"/>
    </location>
</feature>
<comment type="caution">
    <text evidence="2">The sequence shown here is derived from an EMBL/GenBank/DDBJ whole genome shotgun (WGS) entry which is preliminary data.</text>
</comment>
<accession>A0AA43TWS4</accession>
<name>A0AA43TWS4_9LECA</name>
<feature type="compositionally biased region" description="Pro residues" evidence="1">
    <location>
        <begin position="529"/>
        <end position="543"/>
    </location>
</feature>
<feature type="compositionally biased region" description="Polar residues" evidence="1">
    <location>
        <begin position="355"/>
        <end position="364"/>
    </location>
</feature>
<feature type="region of interest" description="Disordered" evidence="1">
    <location>
        <begin position="192"/>
        <end position="414"/>
    </location>
</feature>
<sequence length="579" mass="63816">MKGPYDDFGLRRWLPGDGPYDSQSKAGQMRLYDVDPNPRHIRFNNDTPLPQDLPPHGVYLSCLHVCRLLETKLSWKFLTDHWPAVFTLTKGISENYEPLGAPAICEDEQGQIRYVVMCGKQLIGWHSGELYKREKAGSQDRRLRLGDFARTGTYPYDALDREERNDRICHKPSYIRTPSEAQIFNHLTTQPRVRTLPPPKLAQGSQNPPAGGPSAVVNNPSTSTVNPPVGMLAHNPSTSTDNPPAYTPFTAGHNSPFSSTVGVTQGSPSWSFNNSQGNRHSALRQSPNSGDTSSSEAPKERPPRPDSVLSTSEHGRNIHPPIPDFLRDVSSPSPSHFGARNIHPTRPDFARDSAPSPSLSTSGYGRTDFGPVGGTVPTVPSPSLSTLHQSARSIQAPRPTSSRRAAVIQPPNPSSVITVSTGTIAAKTMTALQQQYNTDKWVYLQLKSLSEEMQREGDTYWSRLLRDLGNQLKRQTTSTLNGMEHGPLREAIEANAVINTNEFFNRYCIQPSARRHPPPPSPMALQSPRPSPRHPPVPPPPQSPMDLASPQPSPRQQSPELPRSLFGPYDGREDSPIVE</sequence>
<evidence type="ECO:0000256" key="1">
    <source>
        <dbReference type="SAM" id="MobiDB-lite"/>
    </source>
</evidence>
<evidence type="ECO:0000313" key="3">
    <source>
        <dbReference type="Proteomes" id="UP001161017"/>
    </source>
</evidence>
<feature type="compositionally biased region" description="Polar residues" evidence="1">
    <location>
        <begin position="384"/>
        <end position="403"/>
    </location>
</feature>
<protein>
    <submittedName>
        <fullName evidence="2">Uncharacterized protein</fullName>
    </submittedName>
</protein>
<reference evidence="2" key="1">
    <citation type="journal article" date="2023" name="Genome Biol. Evol.">
        <title>First Whole Genome Sequence and Flow Cytometry Genome Size Data for the Lichen-Forming Fungus Ramalina farinacea (Ascomycota).</title>
        <authorList>
            <person name="Llewellyn T."/>
            <person name="Mian S."/>
            <person name="Hill R."/>
            <person name="Leitch I.J."/>
            <person name="Gaya E."/>
        </authorList>
    </citation>
    <scope>NUCLEOTIDE SEQUENCE</scope>
    <source>
        <strain evidence="2">LIQ254RAFAR</strain>
    </source>
</reference>
<feature type="compositionally biased region" description="Polar residues" evidence="1">
    <location>
        <begin position="252"/>
        <end position="296"/>
    </location>
</feature>
<feature type="compositionally biased region" description="Basic and acidic residues" evidence="1">
    <location>
        <begin position="570"/>
        <end position="579"/>
    </location>
</feature>
<feature type="compositionally biased region" description="Low complexity" evidence="1">
    <location>
        <begin position="554"/>
        <end position="564"/>
    </location>
</feature>
<organism evidence="2 3">
    <name type="scientific">Ramalina farinacea</name>
    <dbReference type="NCBI Taxonomy" id="258253"/>
    <lineage>
        <taxon>Eukaryota</taxon>
        <taxon>Fungi</taxon>
        <taxon>Dikarya</taxon>
        <taxon>Ascomycota</taxon>
        <taxon>Pezizomycotina</taxon>
        <taxon>Lecanoromycetes</taxon>
        <taxon>OSLEUM clade</taxon>
        <taxon>Lecanoromycetidae</taxon>
        <taxon>Lecanorales</taxon>
        <taxon>Lecanorineae</taxon>
        <taxon>Ramalinaceae</taxon>
        <taxon>Ramalina</taxon>
    </lineage>
</organism>